<comment type="caution">
    <text evidence="2">The sequence shown here is derived from an EMBL/GenBank/DDBJ whole genome shotgun (WGS) entry which is preliminary data.</text>
</comment>
<evidence type="ECO:0000256" key="1">
    <source>
        <dbReference type="SAM" id="Coils"/>
    </source>
</evidence>
<accession>A0A9X3CH25</accession>
<dbReference type="Proteomes" id="UP001155586">
    <property type="component" value="Unassembled WGS sequence"/>
</dbReference>
<dbReference type="EMBL" id="JAKRRX010000129">
    <property type="protein sequence ID" value="MCW8335631.1"/>
    <property type="molecule type" value="Genomic_DNA"/>
</dbReference>
<sequence length="296" mass="34647">MSIKNWYVRNESIKNKAQGCLAYAHYLKDPKHPNHKNKTTIEIIHNSPVNVALLAIEQAYEADLKNQSKGKGGRSISSFMQSFVFSLPDNIELSSEEWKEISKEILIELAIKMGIEPKLLLKYSSFVLHKQSNTHLNVIISRNIEGKSFQQLLTRPSATNLLKKAFNASVLKCGYDFKDYKPKRRPNRKLKRWEELKEKEEYVSVKKVELKEVENKIQLANKQLAKLKVAIEDNNNKDLNRQKNRLNRTIEKIEPTSYEETYEKQLQELREEIERIEPLTNKPILTIKNRIKMTRK</sequence>
<protein>
    <submittedName>
        <fullName evidence="2">Uncharacterized protein</fullName>
    </submittedName>
</protein>
<proteinExistence type="predicted"/>
<dbReference type="RefSeq" id="WP_265688754.1">
    <property type="nucleotide sequence ID" value="NZ_JAKRRX010000129.1"/>
</dbReference>
<evidence type="ECO:0000313" key="2">
    <source>
        <dbReference type="EMBL" id="MCW8335631.1"/>
    </source>
</evidence>
<feature type="coiled-coil region" evidence="1">
    <location>
        <begin position="196"/>
        <end position="279"/>
    </location>
</feature>
<reference evidence="2" key="1">
    <citation type="submission" date="2022-02" db="EMBL/GenBank/DDBJ databases">
        <title>Vibrio sp. nov., a new bacterium isolated from Bohai sea, China.</title>
        <authorList>
            <person name="Yuan Y."/>
        </authorList>
    </citation>
    <scope>NUCLEOTIDE SEQUENCE</scope>
    <source>
        <strain evidence="2">DBSS07</strain>
    </source>
</reference>
<keyword evidence="3" id="KW-1185">Reference proteome</keyword>
<name>A0A9X3CH25_9VIBR</name>
<organism evidence="2 3">
    <name type="scientific">Vibrio paucivorans</name>
    <dbReference type="NCBI Taxonomy" id="2829489"/>
    <lineage>
        <taxon>Bacteria</taxon>
        <taxon>Pseudomonadati</taxon>
        <taxon>Pseudomonadota</taxon>
        <taxon>Gammaproteobacteria</taxon>
        <taxon>Vibrionales</taxon>
        <taxon>Vibrionaceae</taxon>
        <taxon>Vibrio</taxon>
    </lineage>
</organism>
<evidence type="ECO:0000313" key="3">
    <source>
        <dbReference type="Proteomes" id="UP001155586"/>
    </source>
</evidence>
<keyword evidence="1" id="KW-0175">Coiled coil</keyword>
<dbReference type="AlphaFoldDB" id="A0A9X3CH25"/>
<gene>
    <name evidence="2" type="ORF">MD483_17610</name>
</gene>